<dbReference type="SMART" id="SM00257">
    <property type="entry name" value="LysM"/>
    <property type="match status" value="1"/>
</dbReference>
<sequence>MVFFNKRLSELTINTSNSLKPTIKKVAISAMALGALTFGVGSASANGSKLSTVYYVYMNKEYVGTVSDKEVVQEILDEKVEEFKQSYTNLDLAVDSQLTYVSEQVFGSTAKTSDEEVAEIIQSKLAVQANASALVIDGKAVAYLKSEAEADQVLNALKLKYVTQEQLTELETRKATPEVVLPTLKENEVRLLDVSFTKEVSQNVEKVTPDKILTVEEAVTFLSKGTLEEKKYSVKEGDVLGGIASAHGMDMAQLLSINPGMTEDSVIKIGQELNVTFLQPLLQVVVVKEEAKKETIAFANEVIEDGAMYKGDTKVEQEGKEGAREVTYKVSEQNGIRVAQEVTSEKILQEPVNYIVRKGTKVVPSRGDGSLAWPANGGYVSSQMGFRWGKQHKGIDIARPSSGTIKAADNGTIVSAGYDGGYGNKIVIDHNNGMRTVYAHLASISVSVGQTVVKGSAIGVMGSTGDSTGVHLHFEVYKNGSLVNPLNYVNR</sequence>
<dbReference type="Gene3D" id="2.70.70.10">
    <property type="entry name" value="Glucose Permease (Domain IIA)"/>
    <property type="match status" value="1"/>
</dbReference>
<dbReference type="PROSITE" id="PS51109">
    <property type="entry name" value="G5"/>
    <property type="match status" value="1"/>
</dbReference>
<dbReference type="PROSITE" id="PS51782">
    <property type="entry name" value="LYSM"/>
    <property type="match status" value="1"/>
</dbReference>
<dbReference type="Pfam" id="PF01551">
    <property type="entry name" value="Peptidase_M23"/>
    <property type="match status" value="1"/>
</dbReference>
<reference evidence="4 5" key="1">
    <citation type="submission" date="2024-09" db="EMBL/GenBank/DDBJ databases">
        <authorList>
            <person name="Sun Q."/>
            <person name="Mori K."/>
        </authorList>
    </citation>
    <scope>NUCLEOTIDE SEQUENCE [LARGE SCALE GENOMIC DNA]</scope>
    <source>
        <strain evidence="4 5">CGMCC 1.9126</strain>
    </source>
</reference>
<comment type="caution">
    <text evidence="4">The sequence shown here is derived from an EMBL/GenBank/DDBJ whole genome shotgun (WGS) entry which is preliminary data.</text>
</comment>
<dbReference type="Pfam" id="PF07501">
    <property type="entry name" value="G5"/>
    <property type="match status" value="1"/>
</dbReference>
<dbReference type="SUPFAM" id="SSF51261">
    <property type="entry name" value="Duplicated hybrid motif"/>
    <property type="match status" value="1"/>
</dbReference>
<evidence type="ECO:0000259" key="3">
    <source>
        <dbReference type="PROSITE" id="PS51782"/>
    </source>
</evidence>
<feature type="domain" description="LysM" evidence="3">
    <location>
        <begin position="230"/>
        <end position="275"/>
    </location>
</feature>
<dbReference type="InterPro" id="IPR011098">
    <property type="entry name" value="G5_dom"/>
</dbReference>
<proteinExistence type="predicted"/>
<dbReference type="Pfam" id="PF01476">
    <property type="entry name" value="LysM"/>
    <property type="match status" value="1"/>
</dbReference>
<keyword evidence="1" id="KW-0732">Signal</keyword>
<evidence type="ECO:0000313" key="4">
    <source>
        <dbReference type="EMBL" id="MFC0476653.1"/>
    </source>
</evidence>
<dbReference type="InterPro" id="IPR018392">
    <property type="entry name" value="LysM"/>
</dbReference>
<dbReference type="RefSeq" id="WP_160547713.1">
    <property type="nucleotide sequence ID" value="NZ_JBHLUU010000108.1"/>
</dbReference>
<dbReference type="InterPro" id="IPR050570">
    <property type="entry name" value="Cell_wall_metabolism_enzyme"/>
</dbReference>
<evidence type="ECO:0000313" key="5">
    <source>
        <dbReference type="Proteomes" id="UP001589738"/>
    </source>
</evidence>
<dbReference type="PANTHER" id="PTHR21666">
    <property type="entry name" value="PEPTIDASE-RELATED"/>
    <property type="match status" value="1"/>
</dbReference>
<dbReference type="Gene3D" id="2.20.230.10">
    <property type="entry name" value="Resuscitation-promoting factor rpfb"/>
    <property type="match status" value="1"/>
</dbReference>
<dbReference type="SMART" id="SM01208">
    <property type="entry name" value="G5"/>
    <property type="match status" value="1"/>
</dbReference>
<dbReference type="PANTHER" id="PTHR21666:SF270">
    <property type="entry name" value="MUREIN HYDROLASE ACTIVATOR ENVC"/>
    <property type="match status" value="1"/>
</dbReference>
<dbReference type="SUPFAM" id="SSF54106">
    <property type="entry name" value="LysM domain"/>
    <property type="match status" value="1"/>
</dbReference>
<protein>
    <submittedName>
        <fullName evidence="4">Peptidoglycan DD-metalloendopeptidase family protein</fullName>
    </submittedName>
</protein>
<dbReference type="CDD" id="cd12797">
    <property type="entry name" value="M23_peptidase"/>
    <property type="match status" value="1"/>
</dbReference>
<dbReference type="InterPro" id="IPR011055">
    <property type="entry name" value="Dup_hybrid_motif"/>
</dbReference>
<feature type="domain" description="G5" evidence="2">
    <location>
        <begin position="282"/>
        <end position="362"/>
    </location>
</feature>
<dbReference type="Gene3D" id="3.10.350.10">
    <property type="entry name" value="LysM domain"/>
    <property type="match status" value="1"/>
</dbReference>
<evidence type="ECO:0000256" key="1">
    <source>
        <dbReference type="ARBA" id="ARBA00022729"/>
    </source>
</evidence>
<dbReference type="InterPro" id="IPR036779">
    <property type="entry name" value="LysM_dom_sf"/>
</dbReference>
<keyword evidence="5" id="KW-1185">Reference proteome</keyword>
<dbReference type="EMBL" id="JBHLUU010000108">
    <property type="protein sequence ID" value="MFC0476653.1"/>
    <property type="molecule type" value="Genomic_DNA"/>
</dbReference>
<name>A0ABV6KXQ8_9BACI</name>
<dbReference type="CDD" id="cd00118">
    <property type="entry name" value="LysM"/>
    <property type="match status" value="1"/>
</dbReference>
<accession>A0ABV6KXQ8</accession>
<evidence type="ECO:0000259" key="2">
    <source>
        <dbReference type="PROSITE" id="PS51109"/>
    </source>
</evidence>
<dbReference type="Proteomes" id="UP001589738">
    <property type="component" value="Unassembled WGS sequence"/>
</dbReference>
<organism evidence="4 5">
    <name type="scientific">Robertmurraya beringensis</name>
    <dbReference type="NCBI Taxonomy" id="641660"/>
    <lineage>
        <taxon>Bacteria</taxon>
        <taxon>Bacillati</taxon>
        <taxon>Bacillota</taxon>
        <taxon>Bacilli</taxon>
        <taxon>Bacillales</taxon>
        <taxon>Bacillaceae</taxon>
        <taxon>Robertmurraya</taxon>
    </lineage>
</organism>
<dbReference type="InterPro" id="IPR016047">
    <property type="entry name" value="M23ase_b-sheet_dom"/>
</dbReference>
<gene>
    <name evidence="4" type="ORF">ACFFHF_15720</name>
</gene>